<keyword evidence="3 10" id="KW-0732">Signal</keyword>
<evidence type="ECO:0000256" key="4">
    <source>
        <dbReference type="ARBA" id="ARBA00023136"/>
    </source>
</evidence>
<evidence type="ECO:0000313" key="11">
    <source>
        <dbReference type="EMBL" id="APJ09446.1"/>
    </source>
</evidence>
<feature type="region of interest" description="Disordered" evidence="9">
    <location>
        <begin position="29"/>
        <end position="53"/>
    </location>
</feature>
<accession>A0A1L4DGY0</accession>
<dbReference type="Pfam" id="PF03304">
    <property type="entry name" value="Mlp"/>
    <property type="match status" value="1"/>
</dbReference>
<organism evidence="11">
    <name type="scientific">Borreliella afzelii</name>
    <name type="common">Borrelia afzelii</name>
    <dbReference type="NCBI Taxonomy" id="29518"/>
    <lineage>
        <taxon>Bacteria</taxon>
        <taxon>Pseudomonadati</taxon>
        <taxon>Spirochaetota</taxon>
        <taxon>Spirochaetia</taxon>
        <taxon>Spirochaetales</taxon>
        <taxon>Borreliaceae</taxon>
        <taxon>Borreliella</taxon>
    </lineage>
</organism>
<dbReference type="RefSeq" id="WP_073999476.1">
    <property type="nucleotide sequence ID" value="NZ_CP018281.1"/>
</dbReference>
<dbReference type="EMBL" id="CP018281">
    <property type="protein sequence ID" value="APJ09446.1"/>
    <property type="molecule type" value="Genomic_DNA"/>
</dbReference>
<comment type="similarity">
    <text evidence="2">Belongs to the Multicopy lipoprotein (Mlp) family.</text>
</comment>
<evidence type="ECO:0000256" key="5">
    <source>
        <dbReference type="ARBA" id="ARBA00023139"/>
    </source>
</evidence>
<proteinExistence type="inferred from homology"/>
<keyword evidence="11" id="KW-0614">Plasmid</keyword>
<evidence type="ECO:0008006" key="12">
    <source>
        <dbReference type="Google" id="ProtNLM"/>
    </source>
</evidence>
<sequence>MKIINILFCIFFLLLNSCNSDNNDTFNKNNKNNTRQAKSRGKRDLDTKESQQEKITLTDEESKMFNSLVTTFKYTIEKLTNQIQGCNNGNKSKCTGFFDWLSTDIQKQKELADAFKKVYDFLETKRKAKANNEDFNTYIKGGIDCKIAKDNANNQNGNNANQNDCDKDNKYGSGGTNEIEQYFRGVAGDIFNKNSNEEIYQCLKEELLDEDDHFDSLENWNN</sequence>
<dbReference type="GO" id="GO:0009279">
    <property type="term" value="C:cell outer membrane"/>
    <property type="evidence" value="ECO:0007669"/>
    <property type="project" value="UniProtKB-SubCell"/>
</dbReference>
<evidence type="ECO:0000256" key="6">
    <source>
        <dbReference type="ARBA" id="ARBA00023237"/>
    </source>
</evidence>
<geneLocation type="plasmid" evidence="11">
    <name>unnamed</name>
</geneLocation>
<feature type="compositionally biased region" description="Basic and acidic residues" evidence="9">
    <location>
        <begin position="42"/>
        <end position="53"/>
    </location>
</feature>
<feature type="signal peptide" evidence="10">
    <location>
        <begin position="1"/>
        <end position="22"/>
    </location>
</feature>
<evidence type="ECO:0000256" key="9">
    <source>
        <dbReference type="SAM" id="MobiDB-lite"/>
    </source>
</evidence>
<evidence type="ECO:0000256" key="2">
    <source>
        <dbReference type="ARBA" id="ARBA00008380"/>
    </source>
</evidence>
<evidence type="ECO:0000256" key="3">
    <source>
        <dbReference type="ARBA" id="ARBA00022729"/>
    </source>
</evidence>
<reference evidence="11" key="1">
    <citation type="submission" date="2016-11" db="EMBL/GenBank/DDBJ databases">
        <title>Borrelia afzelii Genome sequencing and assembly.</title>
        <authorList>
            <person name="Bontemps-Gallo S."/>
        </authorList>
    </citation>
    <scope>NUCLEOTIDE SEQUENCE</scope>
    <source>
        <strain evidence="11">BO23</strain>
        <plasmid evidence="11">unnamed</plasmid>
    </source>
</reference>
<evidence type="ECO:0000256" key="10">
    <source>
        <dbReference type="SAM" id="SignalP"/>
    </source>
</evidence>
<gene>
    <name evidence="11" type="ORF">BLA32_06160</name>
</gene>
<comment type="subcellular location">
    <subcellularLocation>
        <location evidence="1">Cell outer membrane</location>
        <topology evidence="1">Lipid-anchor</topology>
    </subcellularLocation>
</comment>
<comment type="function">
    <text evidence="8">An outer membrane protein that may participate in pathogenesis. Some human Lyme disease patients have antibodies against this protein. The Mlp proteins probably undergo intragenic recombination, generating new alleles.</text>
</comment>
<dbReference type="AlphaFoldDB" id="A0A1L4DGY0"/>
<evidence type="ECO:0000256" key="7">
    <source>
        <dbReference type="ARBA" id="ARBA00023288"/>
    </source>
</evidence>
<evidence type="ECO:0000256" key="8">
    <source>
        <dbReference type="ARBA" id="ARBA00046007"/>
    </source>
</evidence>
<keyword evidence="5" id="KW-0564">Palmitate</keyword>
<feature type="chain" id="PRO_5009858229" description="Lipoprotein" evidence="10">
    <location>
        <begin position="23"/>
        <end position="222"/>
    </location>
</feature>
<keyword evidence="4" id="KW-0472">Membrane</keyword>
<protein>
    <recommendedName>
        <fullName evidence="12">Lipoprotein</fullName>
    </recommendedName>
</protein>
<evidence type="ECO:0000256" key="1">
    <source>
        <dbReference type="ARBA" id="ARBA00004459"/>
    </source>
</evidence>
<keyword evidence="7" id="KW-0449">Lipoprotein</keyword>
<keyword evidence="6" id="KW-0998">Cell outer membrane</keyword>
<dbReference type="InterPro" id="IPR004983">
    <property type="entry name" value="Mlp"/>
</dbReference>
<name>A0A1L4DGY0_BORAF</name>